<name>A0A6V8H484_TALPI</name>
<reference evidence="3" key="1">
    <citation type="journal article" date="2015" name="Genome Announc.">
        <title>Draft genome sequence of Talaromyces cellulolyticus strain Y-94, a source of lignocellulosic biomass-degrading enzymes.</title>
        <authorList>
            <person name="Fujii T."/>
            <person name="Koike H."/>
            <person name="Sawayama S."/>
            <person name="Yano S."/>
            <person name="Inoue H."/>
        </authorList>
    </citation>
    <scope>NUCLEOTIDE SEQUENCE [LARGE SCALE GENOMIC DNA]</scope>
    <source>
        <strain evidence="3">Y-94</strain>
    </source>
</reference>
<dbReference type="Gene3D" id="3.20.20.80">
    <property type="entry name" value="Glycosidases"/>
    <property type="match status" value="1"/>
</dbReference>
<proteinExistence type="predicted"/>
<keyword evidence="3" id="KW-1185">Reference proteome</keyword>
<comment type="caution">
    <text evidence="2">The sequence shown here is derived from an EMBL/GenBank/DDBJ whole genome shotgun (WGS) entry which is preliminary data.</text>
</comment>
<dbReference type="Pfam" id="PF03659">
    <property type="entry name" value="Glyco_hydro_71"/>
    <property type="match status" value="1"/>
</dbReference>
<dbReference type="InterPro" id="IPR005197">
    <property type="entry name" value="Glyco_hydro_71"/>
</dbReference>
<sequence length="435" mass="46914">MKQTTSLLLSAIAAISSLSGLTAAQKLAFAHVVVGDTAAHTQSTWENDITLAHDAGLDAFALNGGYPDSNVPKQIANAFAACEALANGFKLFISFDYLGGGQVWPASEVVSMLQDYASSDCYLKYDNKPFVSTFEGTGNIADWAQGGTIRSAVDVYFVPDWTSLGPTGIAQHLDNIDGFFSWNMWPAGAADMTDEPDLEWVNAIGSGKTYMMGVSPWFFHSASGGTDWVWRGDDLWADRWNQVMSVQPQFVEVVTWNDWGEASYIGPFVTDSEVPSGSSVYVDNMPHESFRDFLPYYIATFKGDTFDISRDQMQYWYRLAPAAAGSECGVLGNDPDQGQTAVDVNSVVQDKVFFSALLMSAATVTVQIGNNTPVSYNGVAGINHWSQDFNGQTGAVTFSVVRNGATVKSGTGAEITASTSLSNGCTNYNTWVGSF</sequence>
<evidence type="ECO:0000313" key="3">
    <source>
        <dbReference type="Proteomes" id="UP000053095"/>
    </source>
</evidence>
<accession>A0A6V8H484</accession>
<protein>
    <recommendedName>
        <fullName evidence="4">Glycoside hydrolase family 71 protein</fullName>
    </recommendedName>
</protein>
<dbReference type="Proteomes" id="UP000053095">
    <property type="component" value="Unassembled WGS sequence"/>
</dbReference>
<dbReference type="AlphaFoldDB" id="A0A6V8H484"/>
<evidence type="ECO:0008006" key="4">
    <source>
        <dbReference type="Google" id="ProtNLM"/>
    </source>
</evidence>
<organism evidence="2 3">
    <name type="scientific">Talaromyces pinophilus</name>
    <name type="common">Penicillium pinophilum</name>
    <dbReference type="NCBI Taxonomy" id="128442"/>
    <lineage>
        <taxon>Eukaryota</taxon>
        <taxon>Fungi</taxon>
        <taxon>Dikarya</taxon>
        <taxon>Ascomycota</taxon>
        <taxon>Pezizomycotina</taxon>
        <taxon>Eurotiomycetes</taxon>
        <taxon>Eurotiomycetidae</taxon>
        <taxon>Eurotiales</taxon>
        <taxon>Trichocomaceae</taxon>
        <taxon>Talaromyces</taxon>
        <taxon>Talaromyces sect. Talaromyces</taxon>
    </lineage>
</organism>
<dbReference type="CDD" id="cd11577">
    <property type="entry name" value="GH71"/>
    <property type="match status" value="1"/>
</dbReference>
<dbReference type="GO" id="GO:0051118">
    <property type="term" value="F:glucan endo-1,3-alpha-glucosidase activity"/>
    <property type="evidence" value="ECO:0007669"/>
    <property type="project" value="InterPro"/>
</dbReference>
<gene>
    <name evidence="2" type="ORF">TCE0_017f03917</name>
</gene>
<evidence type="ECO:0000313" key="2">
    <source>
        <dbReference type="EMBL" id="GAM35516.1"/>
    </source>
</evidence>
<evidence type="ECO:0000256" key="1">
    <source>
        <dbReference type="SAM" id="SignalP"/>
    </source>
</evidence>
<feature type="chain" id="PRO_5027783256" description="Glycoside hydrolase family 71 protein" evidence="1">
    <location>
        <begin position="25"/>
        <end position="435"/>
    </location>
</feature>
<feature type="signal peptide" evidence="1">
    <location>
        <begin position="1"/>
        <end position="24"/>
    </location>
</feature>
<keyword evidence="1" id="KW-0732">Signal</keyword>
<dbReference type="EMBL" id="DF933813">
    <property type="protein sequence ID" value="GAM35516.1"/>
    <property type="molecule type" value="Genomic_DNA"/>
</dbReference>